<reference evidence="2 3" key="1">
    <citation type="submission" date="2019-04" db="EMBL/GenBank/DDBJ databases">
        <title>The sequence and de novo assembly of Takifugu bimaculatus genome using PacBio and Hi-C technologies.</title>
        <authorList>
            <person name="Xu P."/>
            <person name="Liu B."/>
            <person name="Zhou Z."/>
        </authorList>
    </citation>
    <scope>NUCLEOTIDE SEQUENCE [LARGE SCALE GENOMIC DNA]</scope>
    <source>
        <strain evidence="2">TB-2018</strain>
        <tissue evidence="2">Muscle</tissue>
    </source>
</reference>
<feature type="region of interest" description="Disordered" evidence="1">
    <location>
        <begin position="176"/>
        <end position="245"/>
    </location>
</feature>
<gene>
    <name evidence="2" type="ORF">fugu_014839</name>
</gene>
<evidence type="ECO:0000313" key="2">
    <source>
        <dbReference type="EMBL" id="TNM96683.1"/>
    </source>
</evidence>
<feature type="compositionally biased region" description="Low complexity" evidence="1">
    <location>
        <begin position="59"/>
        <end position="70"/>
    </location>
</feature>
<feature type="compositionally biased region" description="Basic and acidic residues" evidence="1">
    <location>
        <begin position="71"/>
        <end position="91"/>
    </location>
</feature>
<comment type="caution">
    <text evidence="2">The sequence shown here is derived from an EMBL/GenBank/DDBJ whole genome shotgun (WGS) entry which is preliminary data.</text>
</comment>
<feature type="compositionally biased region" description="Acidic residues" evidence="1">
    <location>
        <begin position="138"/>
        <end position="157"/>
    </location>
</feature>
<dbReference type="InterPro" id="IPR052429">
    <property type="entry name" value="BAH_domain_protein"/>
</dbReference>
<feature type="region of interest" description="Disordered" evidence="1">
    <location>
        <begin position="59"/>
        <end position="157"/>
    </location>
</feature>
<dbReference type="PANTHER" id="PTHR12505">
    <property type="entry name" value="PHD FINGER TRANSCRIPTION FACTOR"/>
    <property type="match status" value="1"/>
</dbReference>
<keyword evidence="3" id="KW-1185">Reference proteome</keyword>
<feature type="region of interest" description="Disordered" evidence="1">
    <location>
        <begin position="1"/>
        <end position="34"/>
    </location>
</feature>
<dbReference type="AlphaFoldDB" id="A0A4Z2BWY6"/>
<proteinExistence type="predicted"/>
<evidence type="ECO:0000313" key="3">
    <source>
        <dbReference type="Proteomes" id="UP000516260"/>
    </source>
</evidence>
<accession>A0A4Z2BWY6</accession>
<evidence type="ECO:0000256" key="1">
    <source>
        <dbReference type="SAM" id="MobiDB-lite"/>
    </source>
</evidence>
<dbReference type="EMBL" id="SWLE01000008">
    <property type="protein sequence ID" value="TNM96683.1"/>
    <property type="molecule type" value="Genomic_DNA"/>
</dbReference>
<dbReference type="Proteomes" id="UP000516260">
    <property type="component" value="Chromosome 16"/>
</dbReference>
<sequence>MEAGIGDVKKKKKKKSRPDQEPSTSHTLEGLKVKRSHLCEQEQLASDLDRALSLSQLGSLASAPKLSSSSKSEKLKGKPGDFQMKEHDVHSSTKAGKHKLAAKLSSQSVRKVKGQKKTSLFSSVRSELSSCSNKTSVEEEDDDDDEDESDSDYEGCEESGLGLLARFAASALPVSSTPMTLHHEGKHRTRQSTLGSLECEWSDSGSDLRLRKFPSLLHGKRSAPGTSPAAPRKLPDRPDQRPKAG</sequence>
<organism evidence="2 3">
    <name type="scientific">Takifugu bimaculatus</name>
    <dbReference type="NCBI Taxonomy" id="433685"/>
    <lineage>
        <taxon>Eukaryota</taxon>
        <taxon>Metazoa</taxon>
        <taxon>Chordata</taxon>
        <taxon>Craniata</taxon>
        <taxon>Vertebrata</taxon>
        <taxon>Euteleostomi</taxon>
        <taxon>Actinopterygii</taxon>
        <taxon>Neopterygii</taxon>
        <taxon>Teleostei</taxon>
        <taxon>Neoteleostei</taxon>
        <taxon>Acanthomorphata</taxon>
        <taxon>Eupercaria</taxon>
        <taxon>Tetraodontiformes</taxon>
        <taxon>Tetradontoidea</taxon>
        <taxon>Tetraodontidae</taxon>
        <taxon>Takifugu</taxon>
    </lineage>
</organism>
<feature type="compositionally biased region" description="Low complexity" evidence="1">
    <location>
        <begin position="119"/>
        <end position="132"/>
    </location>
</feature>
<name>A0A4Z2BWY6_9TELE</name>
<feature type="compositionally biased region" description="Basic and acidic residues" evidence="1">
    <location>
        <begin position="233"/>
        <end position="245"/>
    </location>
</feature>
<protein>
    <submittedName>
        <fullName evidence="2">Uncharacterized protein</fullName>
    </submittedName>
</protein>
<dbReference type="PANTHER" id="PTHR12505:SF21">
    <property type="entry name" value="TRINUCLEOTIDE REPEAT-CONTAINING GENE 18 PROTEIN"/>
    <property type="match status" value="1"/>
</dbReference>